<gene>
    <name evidence="1" type="ORF">IPN75_18585</name>
</gene>
<dbReference type="PANTHER" id="PTHR43845">
    <property type="entry name" value="BLR5969 PROTEIN"/>
    <property type="match status" value="1"/>
</dbReference>
<dbReference type="InterPro" id="IPR042099">
    <property type="entry name" value="ANL_N_sf"/>
</dbReference>
<evidence type="ECO:0000313" key="2">
    <source>
        <dbReference type="Proteomes" id="UP000808146"/>
    </source>
</evidence>
<evidence type="ECO:0000313" key="1">
    <source>
        <dbReference type="EMBL" id="MBK8892218.1"/>
    </source>
</evidence>
<organism evidence="1 2">
    <name type="scientific">Candidatus Dechloromonas phosphorivorans</name>
    <dbReference type="NCBI Taxonomy" id="2899244"/>
    <lineage>
        <taxon>Bacteria</taxon>
        <taxon>Pseudomonadati</taxon>
        <taxon>Pseudomonadota</taxon>
        <taxon>Betaproteobacteria</taxon>
        <taxon>Rhodocyclales</taxon>
        <taxon>Azonexaceae</taxon>
        <taxon>Dechloromonas</taxon>
    </lineage>
</organism>
<dbReference type="Gene3D" id="3.40.50.12780">
    <property type="entry name" value="N-terminal domain of ligase-like"/>
    <property type="match status" value="1"/>
</dbReference>
<accession>A0A9D7QMW3</accession>
<sequence>MSPLLARLARQLIRWRLAGSSPASLIALGEGKLLKSFHRAARCSPAYRILLAEAGVDPTAIRTPQDFRDQCPVLDKATTFKRFGARELLADDIKTSNLASVLTSSGHGGGGFALGLSTRAQLKDTAFTIDLGLDLAFDTDRRRTLLINCLPMGVTFQSDAVCVANVSVREDMACALVNQVGDMFEQIVLCGDPLFLKKLCDHSQDIGVDWRRHRLNVIVGEETFTESFRDYLAGVLGIDPDDPRSGMIGSSMGVGELGLNLFNETRETVALRRACARDPQLRERLLGPTSASMPVPTFMVYSPLRTSVEILYTDDDGNGDLVVTLLDPIVPLPLMRYQTGDRASFVSPTQLKQLAEAIAPGFLPPALPVIALHGRSKDQLPGGGHVDTFKEALYGSPAIARQLSGAHRISGAANELCWQVQAARGAERNLPELASRLGQEIASRLPGSPLTVTCMAYDEFPHGKTIDYERKFVYWLPSEQ</sequence>
<proteinExistence type="predicted"/>
<protein>
    <submittedName>
        <fullName evidence="1">Uncharacterized protein</fullName>
    </submittedName>
</protein>
<dbReference type="AlphaFoldDB" id="A0A9D7QMW3"/>
<dbReference type="EMBL" id="JADKBR010000026">
    <property type="protein sequence ID" value="MBK8892218.1"/>
    <property type="molecule type" value="Genomic_DNA"/>
</dbReference>
<reference evidence="1" key="1">
    <citation type="submission" date="2020-10" db="EMBL/GenBank/DDBJ databases">
        <title>Connecting structure to function with the recovery of over 1000 high-quality activated sludge metagenome-assembled genomes encoding full-length rRNA genes using long-read sequencing.</title>
        <authorList>
            <person name="Singleton C.M."/>
            <person name="Petriglieri F."/>
            <person name="Kristensen J.M."/>
            <person name="Kirkegaard R.H."/>
            <person name="Michaelsen T.Y."/>
            <person name="Andersen M.H."/>
            <person name="Karst S.M."/>
            <person name="Dueholm M.S."/>
            <person name="Nielsen P.H."/>
            <person name="Albertsen M."/>
        </authorList>
    </citation>
    <scope>NUCLEOTIDE SEQUENCE</scope>
    <source>
        <strain evidence="1">OdNE_18-Q3-R46-58_BAT3C.305</strain>
    </source>
</reference>
<comment type="caution">
    <text evidence="1">The sequence shown here is derived from an EMBL/GenBank/DDBJ whole genome shotgun (WGS) entry which is preliminary data.</text>
</comment>
<name>A0A9D7QMW3_9RHOO</name>
<dbReference type="PANTHER" id="PTHR43845:SF1">
    <property type="entry name" value="BLR5969 PROTEIN"/>
    <property type="match status" value="1"/>
</dbReference>
<dbReference type="Proteomes" id="UP000808146">
    <property type="component" value="Unassembled WGS sequence"/>
</dbReference>